<proteinExistence type="predicted"/>
<dbReference type="AlphaFoldDB" id="A0AAU0N2L9"/>
<evidence type="ECO:0000313" key="2">
    <source>
        <dbReference type="Proteomes" id="UP001302477"/>
    </source>
</evidence>
<sequence length="71" mass="8059">MFEKQDLLDIARTPMPFGKYAGKPLIDLPEEYLLWFAKKGFPNGRLGHLMAMTLEIKIEGLDGLIKPLKAQ</sequence>
<reference evidence="1 2" key="1">
    <citation type="submission" date="2023-10" db="EMBL/GenBank/DDBJ databases">
        <title>Description of Microbulbifer bruguierae sp. nov., isolated from the sediments of mangrove plant Bruguiera sexangula and comparative genomic analyses of the genus Microbulbifer.</title>
        <authorList>
            <person name="Long M."/>
        </authorList>
    </citation>
    <scope>NUCLEOTIDE SEQUENCE [LARGE SCALE GENOMIC DNA]</scope>
    <source>
        <strain evidence="1 2">SPO729</strain>
    </source>
</reference>
<organism evidence="1 2">
    <name type="scientific">Microbulbifer pacificus</name>
    <dbReference type="NCBI Taxonomy" id="407164"/>
    <lineage>
        <taxon>Bacteria</taxon>
        <taxon>Pseudomonadati</taxon>
        <taxon>Pseudomonadota</taxon>
        <taxon>Gammaproteobacteria</taxon>
        <taxon>Cellvibrionales</taxon>
        <taxon>Microbulbiferaceae</taxon>
        <taxon>Microbulbifer</taxon>
    </lineage>
</organism>
<evidence type="ECO:0000313" key="1">
    <source>
        <dbReference type="EMBL" id="WOX07270.1"/>
    </source>
</evidence>
<keyword evidence="2" id="KW-1185">Reference proteome</keyword>
<name>A0AAU0N2L9_9GAMM</name>
<dbReference type="Proteomes" id="UP001302477">
    <property type="component" value="Chromosome"/>
</dbReference>
<dbReference type="KEGG" id="mpaf:R5R33_04420"/>
<protein>
    <submittedName>
        <fullName evidence="1">DUF3820 family protein</fullName>
    </submittedName>
</protein>
<dbReference type="Pfam" id="PF12843">
    <property type="entry name" value="QSregVF_b"/>
    <property type="match status" value="1"/>
</dbReference>
<dbReference type="InterPro" id="IPR024530">
    <property type="entry name" value="QSregVF_b"/>
</dbReference>
<accession>A0AAU0N2L9</accession>
<gene>
    <name evidence="1" type="ORF">R5R33_04420</name>
</gene>
<dbReference type="EMBL" id="CP137555">
    <property type="protein sequence ID" value="WOX07270.1"/>
    <property type="molecule type" value="Genomic_DNA"/>
</dbReference>